<evidence type="ECO:0008006" key="10">
    <source>
        <dbReference type="Google" id="ProtNLM"/>
    </source>
</evidence>
<dbReference type="AlphaFoldDB" id="A0A1X2BU39"/>
<gene>
    <name evidence="8" type="ORF">AWC22_27910</name>
</gene>
<dbReference type="EMBL" id="LQPQ01000183">
    <property type="protein sequence ID" value="ORW67112.1"/>
    <property type="molecule type" value="Genomic_DNA"/>
</dbReference>
<proteinExistence type="inferred from homology"/>
<reference evidence="8 9" key="1">
    <citation type="submission" date="2016-01" db="EMBL/GenBank/DDBJ databases">
        <title>The new phylogeny of the genus Mycobacterium.</title>
        <authorList>
            <person name="Tarcisio F."/>
            <person name="Conor M."/>
            <person name="Antonella G."/>
            <person name="Elisabetta G."/>
            <person name="Giulia F.S."/>
            <person name="Sara T."/>
            <person name="Anna F."/>
            <person name="Clotilde B."/>
            <person name="Roberto B."/>
            <person name="Veronica D.S."/>
            <person name="Fabio R."/>
            <person name="Monica P."/>
            <person name="Olivier J."/>
            <person name="Enrico T."/>
            <person name="Nicola S."/>
        </authorList>
    </citation>
    <scope>NUCLEOTIDE SEQUENCE [LARGE SCALE GENOMIC DNA]</scope>
    <source>
        <strain evidence="8 9">DSM 45176</strain>
    </source>
</reference>
<sequence>MVGVDRRENRVTDKVLGALGHALALAGSMTWEILWALILGFALSAVVQAVVRRSTIVSLMGDDKPRTLAVATGLGAASSSCSYAAVALARSLFRKGANFTAAMAFEIGSTNLVVELGIILALLMGWQFTAAEFVGGPLMIIVLAVLFRLFVRTRLIDAAREQAERGIAGSMEGHAAMDMSIKGEGSFWRRLVSAEGLTSVSHVFVMEWLAILRDLVLGLLIAGAIAAWVPETFWKNFFLANHPALSALWGPIVGPVVAIVSFVCSIGNVPLAAVLWNGGISFGGVIAFIFADLLILPILNIYRKYYGTRMMLTLLGTFYAAMVAAGYLIELLFGAAHLIPSQRNATVMTAGVSWNYTTWLNIAFLALAAVLVVRFVTSGGIPMLRMMGGSPPDGQHDHDGHSHHCH</sequence>
<comment type="caution">
    <text evidence="8">The sequence shown here is derived from an EMBL/GenBank/DDBJ whole genome shotgun (WGS) entry which is preliminary data.</text>
</comment>
<keyword evidence="6 7" id="KW-0472">Membrane</keyword>
<accession>A0A1X2BU39</accession>
<dbReference type="GO" id="GO:0005886">
    <property type="term" value="C:plasma membrane"/>
    <property type="evidence" value="ECO:0007669"/>
    <property type="project" value="UniProtKB-SubCell"/>
</dbReference>
<feature type="transmembrane region" description="Helical" evidence="7">
    <location>
        <begin position="280"/>
        <end position="302"/>
    </location>
</feature>
<evidence type="ECO:0000313" key="8">
    <source>
        <dbReference type="EMBL" id="ORW67112.1"/>
    </source>
</evidence>
<organism evidence="8 9">
    <name type="scientific">Mycobacterium riyadhense</name>
    <dbReference type="NCBI Taxonomy" id="486698"/>
    <lineage>
        <taxon>Bacteria</taxon>
        <taxon>Bacillati</taxon>
        <taxon>Actinomycetota</taxon>
        <taxon>Actinomycetes</taxon>
        <taxon>Mycobacteriales</taxon>
        <taxon>Mycobacteriaceae</taxon>
        <taxon>Mycobacterium</taxon>
    </lineage>
</organism>
<feature type="transmembrane region" description="Helical" evidence="7">
    <location>
        <begin position="105"/>
        <end position="127"/>
    </location>
</feature>
<evidence type="ECO:0000313" key="9">
    <source>
        <dbReference type="Proteomes" id="UP000193087"/>
    </source>
</evidence>
<feature type="transmembrane region" description="Helical" evidence="7">
    <location>
        <begin position="314"/>
        <end position="339"/>
    </location>
</feature>
<evidence type="ECO:0000256" key="6">
    <source>
        <dbReference type="ARBA" id="ARBA00023136"/>
    </source>
</evidence>
<feature type="transmembrane region" description="Helical" evidence="7">
    <location>
        <begin position="246"/>
        <end position="268"/>
    </location>
</feature>
<dbReference type="InterPro" id="IPR053166">
    <property type="entry name" value="UPF0718_permease"/>
</dbReference>
<evidence type="ECO:0000256" key="2">
    <source>
        <dbReference type="ARBA" id="ARBA00006386"/>
    </source>
</evidence>
<dbReference type="PANTHER" id="PTHR42775:SF1">
    <property type="entry name" value="PERMEASE RV2963-RELATED"/>
    <property type="match status" value="1"/>
</dbReference>
<evidence type="ECO:0000256" key="1">
    <source>
        <dbReference type="ARBA" id="ARBA00004651"/>
    </source>
</evidence>
<dbReference type="STRING" id="486698.AWC22_27910"/>
<dbReference type="PANTHER" id="PTHR42775">
    <property type="entry name" value="PERMEASE RV2963-RELATED"/>
    <property type="match status" value="1"/>
</dbReference>
<feature type="transmembrane region" description="Helical" evidence="7">
    <location>
        <begin position="133"/>
        <end position="151"/>
    </location>
</feature>
<dbReference type="GeneID" id="93493847"/>
<feature type="transmembrane region" description="Helical" evidence="7">
    <location>
        <begin position="71"/>
        <end position="93"/>
    </location>
</feature>
<evidence type="ECO:0000256" key="3">
    <source>
        <dbReference type="ARBA" id="ARBA00022475"/>
    </source>
</evidence>
<keyword evidence="9" id="KW-1185">Reference proteome</keyword>
<dbReference type="InterPro" id="IPR005524">
    <property type="entry name" value="DUF318"/>
</dbReference>
<keyword evidence="5 7" id="KW-1133">Transmembrane helix</keyword>
<feature type="transmembrane region" description="Helical" evidence="7">
    <location>
        <begin position="33"/>
        <end position="51"/>
    </location>
</feature>
<keyword evidence="3" id="KW-1003">Cell membrane</keyword>
<evidence type="ECO:0000256" key="5">
    <source>
        <dbReference type="ARBA" id="ARBA00022989"/>
    </source>
</evidence>
<feature type="transmembrane region" description="Helical" evidence="7">
    <location>
        <begin position="359"/>
        <end position="377"/>
    </location>
</feature>
<comment type="similarity">
    <text evidence="2">Belongs to the UPF0718 family.</text>
</comment>
<evidence type="ECO:0000256" key="7">
    <source>
        <dbReference type="SAM" id="Phobius"/>
    </source>
</evidence>
<keyword evidence="4 7" id="KW-0812">Transmembrane</keyword>
<comment type="subcellular location">
    <subcellularLocation>
        <location evidence="1">Cell membrane</location>
        <topology evidence="1">Multi-pass membrane protein</topology>
    </subcellularLocation>
</comment>
<name>A0A1X2BU39_9MYCO</name>
<dbReference type="OrthoDB" id="9811980at2"/>
<evidence type="ECO:0000256" key="4">
    <source>
        <dbReference type="ARBA" id="ARBA00022692"/>
    </source>
</evidence>
<feature type="transmembrane region" description="Helical" evidence="7">
    <location>
        <begin position="215"/>
        <end position="234"/>
    </location>
</feature>
<dbReference type="Pfam" id="PF03773">
    <property type="entry name" value="ArsP_1"/>
    <property type="match status" value="1"/>
</dbReference>
<dbReference type="Proteomes" id="UP000193087">
    <property type="component" value="Unassembled WGS sequence"/>
</dbReference>
<dbReference type="RefSeq" id="WP_085252367.1">
    <property type="nucleotide sequence ID" value="NZ_CAJMWJ010000001.1"/>
</dbReference>
<protein>
    <recommendedName>
        <fullName evidence="10">Permease</fullName>
    </recommendedName>
</protein>